<name>A0ABD2SMN3_9SOLN</name>
<protein>
    <submittedName>
        <fullName evidence="1">Uncharacterized protein</fullName>
    </submittedName>
</protein>
<feature type="non-terminal residue" evidence="1">
    <location>
        <position position="1"/>
    </location>
</feature>
<comment type="caution">
    <text evidence="1">The sequence shown here is derived from an EMBL/GenBank/DDBJ whole genome shotgun (WGS) entry which is preliminary data.</text>
</comment>
<dbReference type="EMBL" id="JBJKTR010000014">
    <property type="protein sequence ID" value="KAL3345124.1"/>
    <property type="molecule type" value="Genomic_DNA"/>
</dbReference>
<dbReference type="Proteomes" id="UP001627284">
    <property type="component" value="Unassembled WGS sequence"/>
</dbReference>
<evidence type="ECO:0000313" key="2">
    <source>
        <dbReference type="Proteomes" id="UP001627284"/>
    </source>
</evidence>
<gene>
    <name evidence="1" type="ORF">AABB24_024192</name>
</gene>
<organism evidence="1 2">
    <name type="scientific">Solanum stoloniferum</name>
    <dbReference type="NCBI Taxonomy" id="62892"/>
    <lineage>
        <taxon>Eukaryota</taxon>
        <taxon>Viridiplantae</taxon>
        <taxon>Streptophyta</taxon>
        <taxon>Embryophyta</taxon>
        <taxon>Tracheophyta</taxon>
        <taxon>Spermatophyta</taxon>
        <taxon>Magnoliopsida</taxon>
        <taxon>eudicotyledons</taxon>
        <taxon>Gunneridae</taxon>
        <taxon>Pentapetalae</taxon>
        <taxon>asterids</taxon>
        <taxon>lamiids</taxon>
        <taxon>Solanales</taxon>
        <taxon>Solanaceae</taxon>
        <taxon>Solanoideae</taxon>
        <taxon>Solaneae</taxon>
        <taxon>Solanum</taxon>
    </lineage>
</organism>
<proteinExistence type="predicted"/>
<evidence type="ECO:0000313" key="1">
    <source>
        <dbReference type="EMBL" id="KAL3345124.1"/>
    </source>
</evidence>
<dbReference type="PANTHER" id="PTHR36896">
    <property type="entry name" value="OS01G0729500 PROTEIN"/>
    <property type="match status" value="1"/>
</dbReference>
<accession>A0ABD2SMN3</accession>
<dbReference type="PANTHER" id="PTHR36896:SF2">
    <property type="entry name" value="OS01G0729500 PROTEIN"/>
    <property type="match status" value="1"/>
</dbReference>
<keyword evidence="2" id="KW-1185">Reference proteome</keyword>
<sequence>KLFEFFFIFFSYHSSYFNPCGRNLWLIFRRNSAESTFFVLLLLMKMHIRTLSTHFSVVLFLLLVSTKGFVVGDLVRKPLGSSSRRNSNRVPECGNFGSKSDCSQNQNCRWCRSDVLDDACFFKSEAARLPSQIFTCHLLRLR</sequence>
<dbReference type="AlphaFoldDB" id="A0ABD2SMN3"/>
<reference evidence="1 2" key="1">
    <citation type="submission" date="2024-05" db="EMBL/GenBank/DDBJ databases">
        <title>De novo assembly of an allotetraploid wild potato.</title>
        <authorList>
            <person name="Hosaka A.J."/>
        </authorList>
    </citation>
    <scope>NUCLEOTIDE SEQUENCE [LARGE SCALE GENOMIC DNA]</scope>
    <source>
        <tissue evidence="1">Young leaves</tissue>
    </source>
</reference>